<keyword evidence="1" id="KW-1185">Reference proteome</keyword>
<evidence type="ECO:0000313" key="1">
    <source>
        <dbReference type="Proteomes" id="UP000515146"/>
    </source>
</evidence>
<dbReference type="InParanoid" id="A0A6P6Y6B1"/>
<dbReference type="Gene3D" id="1.20.58.320">
    <property type="entry name" value="TPR-like"/>
    <property type="match status" value="1"/>
</dbReference>
<dbReference type="AlphaFoldDB" id="A0A6P6Y6B1"/>
<dbReference type="OrthoDB" id="414698at2759"/>
<sequence>MDDDNERIQNVLEFWFGKPGDDDYLKSRSFWYGSNKADDDCVRNALGHDYEDAKNGRLDHWSETSDGSLALILLLDQVPRNIHRDQPDAYATDDQALMVAKKVVENGWDRDQPNIIRRYLYSPFNHSERLVDQEQSVKLFTEMNDSEHLYWAKNFYNIIKTHGRFPHRDRILRRIV</sequence>
<dbReference type="SUPFAM" id="SSF48452">
    <property type="entry name" value="TPR-like"/>
    <property type="match status" value="1"/>
</dbReference>
<dbReference type="RefSeq" id="XP_027200536.1">
    <property type="nucleotide sequence ID" value="XM_027344735.1"/>
</dbReference>
<dbReference type="InterPro" id="IPR010323">
    <property type="entry name" value="DUF924"/>
</dbReference>
<dbReference type="Gene3D" id="1.25.40.10">
    <property type="entry name" value="Tetratricopeptide repeat domain"/>
    <property type="match status" value="1"/>
</dbReference>
<dbReference type="Pfam" id="PF06041">
    <property type="entry name" value="DUF924"/>
    <property type="match status" value="1"/>
</dbReference>
<dbReference type="Proteomes" id="UP000515146">
    <property type="component" value="Unplaced"/>
</dbReference>
<protein>
    <submittedName>
        <fullName evidence="2">Uncharacterized protein LOC113794612</fullName>
    </submittedName>
</protein>
<reference evidence="2" key="1">
    <citation type="submission" date="2025-08" db="UniProtKB">
        <authorList>
            <consortium name="RefSeq"/>
        </authorList>
    </citation>
    <scope>IDENTIFICATION</scope>
    <source>
        <strain evidence="2">Airmid</strain>
    </source>
</reference>
<name>A0A6P6Y6B1_DERPT</name>
<evidence type="ECO:0000313" key="2">
    <source>
        <dbReference type="RefSeq" id="XP_027200536.1"/>
    </source>
</evidence>
<proteinExistence type="predicted"/>
<accession>A0A6P6Y6B1</accession>
<gene>
    <name evidence="2" type="primary">LOC113794612</name>
</gene>
<dbReference type="KEGG" id="dpte:113794612"/>
<dbReference type="OMA" id="YMPYMHS"/>
<organism evidence="1 2">
    <name type="scientific">Dermatophagoides pteronyssinus</name>
    <name type="common">European house dust mite</name>
    <dbReference type="NCBI Taxonomy" id="6956"/>
    <lineage>
        <taxon>Eukaryota</taxon>
        <taxon>Metazoa</taxon>
        <taxon>Ecdysozoa</taxon>
        <taxon>Arthropoda</taxon>
        <taxon>Chelicerata</taxon>
        <taxon>Arachnida</taxon>
        <taxon>Acari</taxon>
        <taxon>Acariformes</taxon>
        <taxon>Sarcoptiformes</taxon>
        <taxon>Astigmata</taxon>
        <taxon>Psoroptidia</taxon>
        <taxon>Analgoidea</taxon>
        <taxon>Pyroglyphidae</taxon>
        <taxon>Dermatophagoidinae</taxon>
        <taxon>Dermatophagoides</taxon>
    </lineage>
</organism>
<dbReference type="InterPro" id="IPR011990">
    <property type="entry name" value="TPR-like_helical_dom_sf"/>
</dbReference>